<gene>
    <name evidence="1" type="ORF">BV25DRAFT_1912154</name>
</gene>
<organism evidence="1 2">
    <name type="scientific">Artomyces pyxidatus</name>
    <dbReference type="NCBI Taxonomy" id="48021"/>
    <lineage>
        <taxon>Eukaryota</taxon>
        <taxon>Fungi</taxon>
        <taxon>Dikarya</taxon>
        <taxon>Basidiomycota</taxon>
        <taxon>Agaricomycotina</taxon>
        <taxon>Agaricomycetes</taxon>
        <taxon>Russulales</taxon>
        <taxon>Auriscalpiaceae</taxon>
        <taxon>Artomyces</taxon>
    </lineage>
</organism>
<accession>A0ACB8TEE2</accession>
<sequence length="133" mass="14350">MFSRVRVYRPVISLTPPKSILPISEKTSIHWRAGAKRALDLCTHKLTGATVVARHRREIVPVGGDSDQQGDDAHISNREIVISHEAQTTMSVVTCVREIAPAGVVLHARVNTATAPAGGNQDLKANLEISISL</sequence>
<keyword evidence="2" id="KW-1185">Reference proteome</keyword>
<reference evidence="1" key="2">
    <citation type="journal article" date="2022" name="New Phytol.">
        <title>Evolutionary transition to the ectomycorrhizal habit in the genomes of a hyperdiverse lineage of mushroom-forming fungi.</title>
        <authorList>
            <person name="Looney B."/>
            <person name="Miyauchi S."/>
            <person name="Morin E."/>
            <person name="Drula E."/>
            <person name="Courty P.E."/>
            <person name="Kohler A."/>
            <person name="Kuo A."/>
            <person name="LaButti K."/>
            <person name="Pangilinan J."/>
            <person name="Lipzen A."/>
            <person name="Riley R."/>
            <person name="Andreopoulos W."/>
            <person name="He G."/>
            <person name="Johnson J."/>
            <person name="Nolan M."/>
            <person name="Tritt A."/>
            <person name="Barry K.W."/>
            <person name="Grigoriev I.V."/>
            <person name="Nagy L.G."/>
            <person name="Hibbett D."/>
            <person name="Henrissat B."/>
            <person name="Matheny P.B."/>
            <person name="Labbe J."/>
            <person name="Martin F.M."/>
        </authorList>
    </citation>
    <scope>NUCLEOTIDE SEQUENCE</scope>
    <source>
        <strain evidence="1">HHB10654</strain>
    </source>
</reference>
<proteinExistence type="predicted"/>
<evidence type="ECO:0000313" key="1">
    <source>
        <dbReference type="EMBL" id="KAI0066774.1"/>
    </source>
</evidence>
<name>A0ACB8TEE2_9AGAM</name>
<dbReference type="Proteomes" id="UP000814140">
    <property type="component" value="Unassembled WGS sequence"/>
</dbReference>
<dbReference type="EMBL" id="MU277191">
    <property type="protein sequence ID" value="KAI0066774.1"/>
    <property type="molecule type" value="Genomic_DNA"/>
</dbReference>
<evidence type="ECO:0000313" key="2">
    <source>
        <dbReference type="Proteomes" id="UP000814140"/>
    </source>
</evidence>
<comment type="caution">
    <text evidence="1">The sequence shown here is derived from an EMBL/GenBank/DDBJ whole genome shotgun (WGS) entry which is preliminary data.</text>
</comment>
<reference evidence="1" key="1">
    <citation type="submission" date="2021-03" db="EMBL/GenBank/DDBJ databases">
        <authorList>
            <consortium name="DOE Joint Genome Institute"/>
            <person name="Ahrendt S."/>
            <person name="Looney B.P."/>
            <person name="Miyauchi S."/>
            <person name="Morin E."/>
            <person name="Drula E."/>
            <person name="Courty P.E."/>
            <person name="Chicoki N."/>
            <person name="Fauchery L."/>
            <person name="Kohler A."/>
            <person name="Kuo A."/>
            <person name="Labutti K."/>
            <person name="Pangilinan J."/>
            <person name="Lipzen A."/>
            <person name="Riley R."/>
            <person name="Andreopoulos W."/>
            <person name="He G."/>
            <person name="Johnson J."/>
            <person name="Barry K.W."/>
            <person name="Grigoriev I.V."/>
            <person name="Nagy L."/>
            <person name="Hibbett D."/>
            <person name="Henrissat B."/>
            <person name="Matheny P.B."/>
            <person name="Labbe J."/>
            <person name="Martin F."/>
        </authorList>
    </citation>
    <scope>NUCLEOTIDE SEQUENCE</scope>
    <source>
        <strain evidence="1">HHB10654</strain>
    </source>
</reference>
<protein>
    <submittedName>
        <fullName evidence="1">Uncharacterized protein</fullName>
    </submittedName>
</protein>